<gene>
    <name evidence="2" type="ORF">V5O48_013296</name>
</gene>
<dbReference type="Proteomes" id="UP001465976">
    <property type="component" value="Unassembled WGS sequence"/>
</dbReference>
<name>A0ABR3F0G7_9AGAR</name>
<dbReference type="EMBL" id="JBAHYK010001278">
    <property type="protein sequence ID" value="KAL0568690.1"/>
    <property type="molecule type" value="Genomic_DNA"/>
</dbReference>
<organism evidence="2 3">
    <name type="scientific">Marasmius crinis-equi</name>
    <dbReference type="NCBI Taxonomy" id="585013"/>
    <lineage>
        <taxon>Eukaryota</taxon>
        <taxon>Fungi</taxon>
        <taxon>Dikarya</taxon>
        <taxon>Basidiomycota</taxon>
        <taxon>Agaricomycotina</taxon>
        <taxon>Agaricomycetes</taxon>
        <taxon>Agaricomycetidae</taxon>
        <taxon>Agaricales</taxon>
        <taxon>Marasmiineae</taxon>
        <taxon>Marasmiaceae</taxon>
        <taxon>Marasmius</taxon>
    </lineage>
</organism>
<comment type="caution">
    <text evidence="2">The sequence shown here is derived from an EMBL/GenBank/DDBJ whole genome shotgun (WGS) entry which is preliminary data.</text>
</comment>
<feature type="compositionally biased region" description="Acidic residues" evidence="1">
    <location>
        <begin position="454"/>
        <end position="464"/>
    </location>
</feature>
<feature type="region of interest" description="Disordered" evidence="1">
    <location>
        <begin position="151"/>
        <end position="193"/>
    </location>
</feature>
<feature type="region of interest" description="Disordered" evidence="1">
    <location>
        <begin position="1"/>
        <end position="97"/>
    </location>
</feature>
<feature type="compositionally biased region" description="Basic and acidic residues" evidence="1">
    <location>
        <begin position="58"/>
        <end position="67"/>
    </location>
</feature>
<proteinExistence type="predicted"/>
<evidence type="ECO:0000313" key="3">
    <source>
        <dbReference type="Proteomes" id="UP001465976"/>
    </source>
</evidence>
<feature type="compositionally biased region" description="Basic residues" evidence="1">
    <location>
        <begin position="479"/>
        <end position="491"/>
    </location>
</feature>
<dbReference type="Gene3D" id="3.60.130.30">
    <property type="match status" value="1"/>
</dbReference>
<feature type="region of interest" description="Disordered" evidence="1">
    <location>
        <begin position="454"/>
        <end position="492"/>
    </location>
</feature>
<evidence type="ECO:0000313" key="2">
    <source>
        <dbReference type="EMBL" id="KAL0568690.1"/>
    </source>
</evidence>
<protein>
    <submittedName>
        <fullName evidence="2">Uncharacterized protein</fullName>
    </submittedName>
</protein>
<reference evidence="2 3" key="1">
    <citation type="submission" date="2024-02" db="EMBL/GenBank/DDBJ databases">
        <title>A draft genome for the cacao thread blight pathogen Marasmius crinis-equi.</title>
        <authorList>
            <person name="Cohen S.P."/>
            <person name="Baruah I.K."/>
            <person name="Amoako-Attah I."/>
            <person name="Bukari Y."/>
            <person name="Meinhardt L.W."/>
            <person name="Bailey B.A."/>
        </authorList>
    </citation>
    <scope>NUCLEOTIDE SEQUENCE [LARGE SCALE GENOMIC DNA]</scope>
    <source>
        <strain evidence="2 3">GH-76</strain>
    </source>
</reference>
<feature type="compositionally biased region" description="Low complexity" evidence="1">
    <location>
        <begin position="174"/>
        <end position="185"/>
    </location>
</feature>
<accession>A0ABR3F0G7</accession>
<feature type="compositionally biased region" description="Polar residues" evidence="1">
    <location>
        <begin position="154"/>
        <end position="165"/>
    </location>
</feature>
<evidence type="ECO:0000256" key="1">
    <source>
        <dbReference type="SAM" id="MobiDB-lite"/>
    </source>
</evidence>
<sequence>MAPTRTSPRKPTPSQRQLDADKTTQKAKRAPQRCLRCPGPDYPLRSECTVHSKNAGKRKSDANKDRGATPPFIPQEPGPLFLDHSQTRPEGTDVFFAPPAPQEFQEFEDAFSAPGFPTPPLTETEANVLLDGLHRRQRGLQANLQLQNALGDLTVQSPDPSTPRSVRTPDLDYSSPSASPVSSPCPATPSPPSRMRVARTYIDGKRQRPTLDNPVYGMMSAKKGSAGYDVVRTGSLLGRVERKDMNRRYVRTMDRILLNCEKLCDETDCWLYIAAHHPSSQGEYIHFTSPSMQKDLPPQAREYLDNTSSTLFSALKTARCQDVASVELAASKARAERDAALNAAAHKQRVIDRLHQAIREQGVDLSGFDLRRTLRTGQLLATRHRGINVRGCNTESLLNLALAEGERYRQLEERLVQEAAAANGTNDTNGTNDPTPRTFVRLEDLSDLAEIQEEEVDEEEEDQGEVNVEAGLRADGPRARQRQRRREKRAKSGLAIKGVAQVRIDEAKEHATRSNYVIPRRVVWTGPNVAENAFRTGPITKEEVLAMPGMELIQWDGTTTEYVCIEDSDAPIVTMGALPATPEFDQHQEDFDDAVESAYEEMVLKDEEHRRGKYATERAGFSFGGGQTKPSNLLPRVPKNSTVTKHLLNNPSVQAVVGYADYMFKANYTRLHSLYRNVNTVLVDKDPSLKPAFGDKSVFAACHFNFHNVVTAPHRDYKNLVFGMCCVYATGDYDYREGGHLILWDLGLVIEFPPGTFIFLPSALLEHSNVCIREGERRSSMVLFSASGLFRWVHNGGMSDTKFEERLKLARDRDDDEEAGQLLKDWKAYKKSLPQVGLHFLSR</sequence>
<keyword evidence="3" id="KW-1185">Reference proteome</keyword>